<reference evidence="11 12" key="1">
    <citation type="journal article" date="2018" name="Gigascience">
        <title>Genomes of trombidid mites reveal novel predicted allergens and laterally-transferred genes associated with secondary metabolism.</title>
        <authorList>
            <person name="Dong X."/>
            <person name="Chaisiri K."/>
            <person name="Xia D."/>
            <person name="Armstrong S.D."/>
            <person name="Fang Y."/>
            <person name="Donnelly M.J."/>
            <person name="Kadowaki T."/>
            <person name="McGarry J.W."/>
            <person name="Darby A.C."/>
            <person name="Makepeace B.L."/>
        </authorList>
    </citation>
    <scope>NUCLEOTIDE SEQUENCE [LARGE SCALE GENOMIC DNA]</scope>
    <source>
        <strain evidence="11">UoL-WK</strain>
    </source>
</reference>
<evidence type="ECO:0000256" key="9">
    <source>
        <dbReference type="SAM" id="Phobius"/>
    </source>
</evidence>
<gene>
    <name evidence="11" type="ORF">B4U79_12210</name>
</gene>
<evidence type="ECO:0000259" key="10">
    <source>
        <dbReference type="PROSITE" id="PS50262"/>
    </source>
</evidence>
<dbReference type="GO" id="GO:0005886">
    <property type="term" value="C:plasma membrane"/>
    <property type="evidence" value="ECO:0007669"/>
    <property type="project" value="TreeGrafter"/>
</dbReference>
<dbReference type="EMBL" id="NCKU01009787">
    <property type="protein sequence ID" value="RWS01131.1"/>
    <property type="molecule type" value="Genomic_DNA"/>
</dbReference>
<feature type="transmembrane region" description="Helical" evidence="9">
    <location>
        <begin position="6"/>
        <end position="25"/>
    </location>
</feature>
<dbReference type="OrthoDB" id="9445642at2759"/>
<evidence type="ECO:0000256" key="4">
    <source>
        <dbReference type="ARBA" id="ARBA00022989"/>
    </source>
</evidence>
<evidence type="ECO:0000256" key="2">
    <source>
        <dbReference type="ARBA" id="ARBA00010663"/>
    </source>
</evidence>
<comment type="caution">
    <text evidence="11">The sequence shown here is derived from an EMBL/GenBank/DDBJ whole genome shotgun (WGS) entry which is preliminary data.</text>
</comment>
<comment type="subcellular location">
    <subcellularLocation>
        <location evidence="1">Membrane</location>
        <topology evidence="1">Multi-pass membrane protein</topology>
    </subcellularLocation>
</comment>
<feature type="non-terminal residue" evidence="11">
    <location>
        <position position="1"/>
    </location>
</feature>
<keyword evidence="8" id="KW-0807">Transducer</keyword>
<evidence type="ECO:0000313" key="11">
    <source>
        <dbReference type="EMBL" id="RWS01131.1"/>
    </source>
</evidence>
<evidence type="ECO:0000256" key="7">
    <source>
        <dbReference type="ARBA" id="ARBA00023170"/>
    </source>
</evidence>
<evidence type="ECO:0000313" key="12">
    <source>
        <dbReference type="Proteomes" id="UP000285301"/>
    </source>
</evidence>
<proteinExistence type="inferred from homology"/>
<dbReference type="Proteomes" id="UP000285301">
    <property type="component" value="Unassembled WGS sequence"/>
</dbReference>
<comment type="similarity">
    <text evidence="2">Belongs to the G-protein coupled receptor 1 family.</text>
</comment>
<dbReference type="Pfam" id="PF00001">
    <property type="entry name" value="7tm_1"/>
    <property type="match status" value="1"/>
</dbReference>
<keyword evidence="4 9" id="KW-1133">Transmembrane helix</keyword>
<keyword evidence="3 9" id="KW-0812">Transmembrane</keyword>
<protein>
    <recommendedName>
        <fullName evidence="10">G-protein coupled receptors family 1 profile domain-containing protein</fullName>
    </recommendedName>
</protein>
<dbReference type="Gene3D" id="1.20.1070.10">
    <property type="entry name" value="Rhodopsin 7-helix transmembrane proteins"/>
    <property type="match status" value="1"/>
</dbReference>
<feature type="domain" description="G-protein coupled receptors family 1 profile" evidence="10">
    <location>
        <begin position="1"/>
        <end position="60"/>
    </location>
</feature>
<dbReference type="PANTHER" id="PTHR45695">
    <property type="entry name" value="LEUCOKININ RECEPTOR-RELATED"/>
    <property type="match status" value="1"/>
</dbReference>
<accession>A0A443QDQ0</accession>
<evidence type="ECO:0000256" key="1">
    <source>
        <dbReference type="ARBA" id="ARBA00004141"/>
    </source>
</evidence>
<dbReference type="PROSITE" id="PS50262">
    <property type="entry name" value="G_PROTEIN_RECEP_F1_2"/>
    <property type="match status" value="1"/>
</dbReference>
<dbReference type="PRINTS" id="PR00237">
    <property type="entry name" value="GPCRRHODOPSN"/>
</dbReference>
<feature type="transmembrane region" description="Helical" evidence="9">
    <location>
        <begin position="37"/>
        <end position="63"/>
    </location>
</feature>
<dbReference type="AlphaFoldDB" id="A0A443QDQ0"/>
<evidence type="ECO:0000256" key="3">
    <source>
        <dbReference type="ARBA" id="ARBA00022692"/>
    </source>
</evidence>
<dbReference type="STRING" id="1965070.A0A443QDQ0"/>
<organism evidence="11 12">
    <name type="scientific">Dinothrombium tinctorium</name>
    <dbReference type="NCBI Taxonomy" id="1965070"/>
    <lineage>
        <taxon>Eukaryota</taxon>
        <taxon>Metazoa</taxon>
        <taxon>Ecdysozoa</taxon>
        <taxon>Arthropoda</taxon>
        <taxon>Chelicerata</taxon>
        <taxon>Arachnida</taxon>
        <taxon>Acari</taxon>
        <taxon>Acariformes</taxon>
        <taxon>Trombidiformes</taxon>
        <taxon>Prostigmata</taxon>
        <taxon>Anystina</taxon>
        <taxon>Parasitengona</taxon>
        <taxon>Trombidioidea</taxon>
        <taxon>Trombidiidae</taxon>
        <taxon>Dinothrombium</taxon>
    </lineage>
</organism>
<keyword evidence="12" id="KW-1185">Reference proteome</keyword>
<keyword evidence="6 9" id="KW-0472">Membrane</keyword>
<dbReference type="SUPFAM" id="SSF81321">
    <property type="entry name" value="Family A G protein-coupled receptor-like"/>
    <property type="match status" value="1"/>
</dbReference>
<name>A0A443QDQ0_9ACAR</name>
<evidence type="ECO:0000256" key="5">
    <source>
        <dbReference type="ARBA" id="ARBA00023040"/>
    </source>
</evidence>
<dbReference type="InterPro" id="IPR017452">
    <property type="entry name" value="GPCR_Rhodpsn_7TM"/>
</dbReference>
<dbReference type="PANTHER" id="PTHR45695:SF9">
    <property type="entry name" value="LEUCOKININ RECEPTOR"/>
    <property type="match status" value="1"/>
</dbReference>
<dbReference type="GO" id="GO:0004930">
    <property type="term" value="F:G protein-coupled receptor activity"/>
    <property type="evidence" value="ECO:0007669"/>
    <property type="project" value="UniProtKB-KW"/>
</dbReference>
<feature type="non-terminal residue" evidence="11">
    <location>
        <position position="64"/>
    </location>
</feature>
<evidence type="ECO:0000256" key="8">
    <source>
        <dbReference type="ARBA" id="ARBA00023224"/>
    </source>
</evidence>
<keyword evidence="5" id="KW-0297">G-protein coupled receptor</keyword>
<evidence type="ECO:0000256" key="6">
    <source>
        <dbReference type="ARBA" id="ARBA00023136"/>
    </source>
</evidence>
<sequence>VIKMLFIVTLLFAVSWFSFQLYNVLQEIYPSINEYKYINVIWFSCHWLAMSNSCCNPFIYAIYG</sequence>
<keyword evidence="7" id="KW-0675">Receptor</keyword>
<dbReference type="InterPro" id="IPR000276">
    <property type="entry name" value="GPCR_Rhodpsn"/>
</dbReference>